<dbReference type="CDD" id="cd07563">
    <property type="entry name" value="Peptidase_S41_IRBP"/>
    <property type="match status" value="1"/>
</dbReference>
<dbReference type="Proteomes" id="UP001499959">
    <property type="component" value="Unassembled WGS sequence"/>
</dbReference>
<dbReference type="EMBL" id="BAABJE010000017">
    <property type="protein sequence ID" value="GAA4803372.1"/>
    <property type="molecule type" value="Genomic_DNA"/>
</dbReference>
<organism evidence="2 3">
    <name type="scientific">Lysobacter hankyongensis</name>
    <dbReference type="NCBI Taxonomy" id="1176535"/>
    <lineage>
        <taxon>Bacteria</taxon>
        <taxon>Pseudomonadati</taxon>
        <taxon>Pseudomonadota</taxon>
        <taxon>Gammaproteobacteria</taxon>
        <taxon>Lysobacterales</taxon>
        <taxon>Lysobacteraceae</taxon>
        <taxon>Lysobacter</taxon>
    </lineage>
</organism>
<name>A0ABP9C0Y9_9GAMM</name>
<dbReference type="SUPFAM" id="SSF52096">
    <property type="entry name" value="ClpP/crotonase"/>
    <property type="match status" value="1"/>
</dbReference>
<dbReference type="PROSITE" id="PS50106">
    <property type="entry name" value="PDZ"/>
    <property type="match status" value="1"/>
</dbReference>
<dbReference type="Gene3D" id="3.90.226.10">
    <property type="entry name" value="2-enoyl-CoA Hydratase, Chain A, domain 1"/>
    <property type="match status" value="1"/>
</dbReference>
<protein>
    <submittedName>
        <fullName evidence="2">S41 family peptidase</fullName>
    </submittedName>
</protein>
<sequence>MSVNRNRHSDVIWGDNPASVEDIRDIIRTLESDLTAMEEPLPRELAEGNVYLRYRRYNILVDLVRLHARIGESDRALARWRELMTFQWSALPGALQKTADGTGTGIGDVAIRSLKELPGYAEIARQQRVAEWWSNAPSLRTAHRAQLPVDERIAGVSLIWSKARDGFAWFDHVPDLDWDRAYRETLTEAIAAPDTLAYYRVLERFVARLQDGHSNVYLPEPLRSHQARPGLRTRMVEGKVVVVSIADAGLVEAGLKVGDELLAIDGQPVRDYAERTIRPYVGASTPQDMAVRMFEYRLLAGEEAKPAALRFSGANGRTFDVAAPRSGYRTGPKPADVPLFRLRDDGIAVLRATQFENDASARALGESFERMGNARGLIVDLRGNGGGNTSYGLKILAHLTRERIPSMRSYYRENVPFDAASSSVPSDTWRRILESDSASTETRQFDGPVVVLIDARTFSAAEDTAAIFRLMRRGTIIGMPSGGSTGQPLLFDLPGGGKARICVKRDTYPDGTTFVGSGVQPDIEVAETIEDIRTGRDGALDRAVAEILGSGPR</sequence>
<comment type="caution">
    <text evidence="2">The sequence shown here is derived from an EMBL/GenBank/DDBJ whole genome shotgun (WGS) entry which is preliminary data.</text>
</comment>
<dbReference type="InterPro" id="IPR005151">
    <property type="entry name" value="Tail-specific_protease"/>
</dbReference>
<dbReference type="Pfam" id="PF03572">
    <property type="entry name" value="Peptidase_S41"/>
    <property type="match status" value="1"/>
</dbReference>
<gene>
    <name evidence="2" type="ORF">GCM10023307_32720</name>
</gene>
<dbReference type="Gene3D" id="2.30.42.10">
    <property type="match status" value="1"/>
</dbReference>
<evidence type="ECO:0000313" key="2">
    <source>
        <dbReference type="EMBL" id="GAA4803372.1"/>
    </source>
</evidence>
<dbReference type="InterPro" id="IPR029045">
    <property type="entry name" value="ClpP/crotonase-like_dom_sf"/>
</dbReference>
<dbReference type="Gene3D" id="3.30.750.44">
    <property type="match status" value="1"/>
</dbReference>
<feature type="domain" description="PDZ" evidence="1">
    <location>
        <begin position="215"/>
        <end position="271"/>
    </location>
</feature>
<dbReference type="SUPFAM" id="SSF50156">
    <property type="entry name" value="PDZ domain-like"/>
    <property type="match status" value="1"/>
</dbReference>
<evidence type="ECO:0000313" key="3">
    <source>
        <dbReference type="Proteomes" id="UP001499959"/>
    </source>
</evidence>
<dbReference type="InterPro" id="IPR001478">
    <property type="entry name" value="PDZ"/>
</dbReference>
<dbReference type="SMART" id="SM00245">
    <property type="entry name" value="TSPc"/>
    <property type="match status" value="1"/>
</dbReference>
<dbReference type="PANTHER" id="PTHR32060:SF30">
    <property type="entry name" value="CARBOXY-TERMINAL PROCESSING PROTEASE CTPA"/>
    <property type="match status" value="1"/>
</dbReference>
<accession>A0ABP9C0Y9</accession>
<proteinExistence type="predicted"/>
<evidence type="ECO:0000259" key="1">
    <source>
        <dbReference type="PROSITE" id="PS50106"/>
    </source>
</evidence>
<dbReference type="PANTHER" id="PTHR32060">
    <property type="entry name" value="TAIL-SPECIFIC PROTEASE"/>
    <property type="match status" value="1"/>
</dbReference>
<reference evidence="3" key="1">
    <citation type="journal article" date="2019" name="Int. J. Syst. Evol. Microbiol.">
        <title>The Global Catalogue of Microorganisms (GCM) 10K type strain sequencing project: providing services to taxonomists for standard genome sequencing and annotation.</title>
        <authorList>
            <consortium name="The Broad Institute Genomics Platform"/>
            <consortium name="The Broad Institute Genome Sequencing Center for Infectious Disease"/>
            <person name="Wu L."/>
            <person name="Ma J."/>
        </authorList>
    </citation>
    <scope>NUCLEOTIDE SEQUENCE [LARGE SCALE GENOMIC DNA]</scope>
    <source>
        <strain evidence="3">JCM 18204</strain>
    </source>
</reference>
<keyword evidence="3" id="KW-1185">Reference proteome</keyword>
<dbReference type="InterPro" id="IPR036034">
    <property type="entry name" value="PDZ_sf"/>
</dbReference>